<gene>
    <name evidence="1" type="ORF">M430DRAFT_135962</name>
</gene>
<protein>
    <submittedName>
        <fullName evidence="1">Uncharacterized protein</fullName>
    </submittedName>
</protein>
<sequence>MSGRGLSKAFRCGDCAFKNVTSGPSRRTFSSSAVYQRHGPVPAFTETSSPELDALLSSFRTKVFLPAHLSKDQQDLISKRKYMRALTVEPVIARIGDEDFRLEHLDQLIDLPSTKKGLDEVMSLMKDKKDWNNIIPLLHGLHNAGRVLSDVKLNKLLRRAALAGRLDVILECARRVSDTGFTLKNPEVVAEFMWRIQDKAYLKNWDAKETKQALSWAEMVSDMLEDERHAGSKTIAGEADPRVRPEVTGIMLQLAAVRAAKHLDGKDEGGKVADYAERLLKLPVDIERIATAADEDIHAANHRLSILVPILHGMKVAQTVLDPASNIAEQLKEKTSKVQKLVAQKRQKLISKGQGKTFRGLTTYDNLLGKSE</sequence>
<keyword evidence="2" id="KW-1185">Reference proteome</keyword>
<evidence type="ECO:0000313" key="1">
    <source>
        <dbReference type="EMBL" id="PSS23229.1"/>
    </source>
</evidence>
<accession>A0A2T3B8M3</accession>
<organism evidence="1 2">
    <name type="scientific">Amorphotheca resinae ATCC 22711</name>
    <dbReference type="NCBI Taxonomy" id="857342"/>
    <lineage>
        <taxon>Eukaryota</taxon>
        <taxon>Fungi</taxon>
        <taxon>Dikarya</taxon>
        <taxon>Ascomycota</taxon>
        <taxon>Pezizomycotina</taxon>
        <taxon>Leotiomycetes</taxon>
        <taxon>Helotiales</taxon>
        <taxon>Amorphothecaceae</taxon>
        <taxon>Amorphotheca</taxon>
    </lineage>
</organism>
<dbReference type="Proteomes" id="UP000241818">
    <property type="component" value="Unassembled WGS sequence"/>
</dbReference>
<dbReference type="OrthoDB" id="5405126at2759"/>
<dbReference type="AlphaFoldDB" id="A0A2T3B8M3"/>
<dbReference type="InParanoid" id="A0A2T3B8M3"/>
<evidence type="ECO:0000313" key="2">
    <source>
        <dbReference type="Proteomes" id="UP000241818"/>
    </source>
</evidence>
<reference evidence="1 2" key="1">
    <citation type="journal article" date="2018" name="New Phytol.">
        <title>Comparative genomics and transcriptomics depict ericoid mycorrhizal fungi as versatile saprotrophs and plant mutualists.</title>
        <authorList>
            <person name="Martino E."/>
            <person name="Morin E."/>
            <person name="Grelet G.A."/>
            <person name="Kuo A."/>
            <person name="Kohler A."/>
            <person name="Daghino S."/>
            <person name="Barry K.W."/>
            <person name="Cichocki N."/>
            <person name="Clum A."/>
            <person name="Dockter R.B."/>
            <person name="Hainaut M."/>
            <person name="Kuo R.C."/>
            <person name="LaButti K."/>
            <person name="Lindahl B.D."/>
            <person name="Lindquist E.A."/>
            <person name="Lipzen A."/>
            <person name="Khouja H.R."/>
            <person name="Magnuson J."/>
            <person name="Murat C."/>
            <person name="Ohm R.A."/>
            <person name="Singer S.W."/>
            <person name="Spatafora J.W."/>
            <person name="Wang M."/>
            <person name="Veneault-Fourrey C."/>
            <person name="Henrissat B."/>
            <person name="Grigoriev I.V."/>
            <person name="Martin F.M."/>
            <person name="Perotto S."/>
        </authorList>
    </citation>
    <scope>NUCLEOTIDE SEQUENCE [LARGE SCALE GENOMIC DNA]</scope>
    <source>
        <strain evidence="1 2">ATCC 22711</strain>
    </source>
</reference>
<name>A0A2T3B8M3_AMORE</name>
<dbReference type="GeneID" id="36570514"/>
<proteinExistence type="predicted"/>
<dbReference type="EMBL" id="KZ679008">
    <property type="protein sequence ID" value="PSS23229.1"/>
    <property type="molecule type" value="Genomic_DNA"/>
</dbReference>
<dbReference type="RefSeq" id="XP_024723275.1">
    <property type="nucleotide sequence ID" value="XM_024862433.1"/>
</dbReference>